<comment type="similarity">
    <text evidence="9">Belongs to the dicarboxylate/amino acid:cation symporter (DAACS) (TC 2.A.23) family.</text>
</comment>
<evidence type="ECO:0000256" key="8">
    <source>
        <dbReference type="ARBA" id="ARBA00023136"/>
    </source>
</evidence>
<keyword evidence="8 9" id="KW-0472">Membrane</keyword>
<comment type="subcellular location">
    <subcellularLocation>
        <location evidence="9">Cell membrane</location>
        <topology evidence="9">Multi-pass membrane protein</topology>
    </subcellularLocation>
    <subcellularLocation>
        <location evidence="1">Membrane</location>
        <topology evidence="1">Multi-pass membrane protein</topology>
    </subcellularLocation>
</comment>
<dbReference type="Gene3D" id="1.10.3860.10">
    <property type="entry name" value="Sodium:dicarboxylate symporter"/>
    <property type="match status" value="1"/>
</dbReference>
<keyword evidence="4 9" id="KW-0812">Transmembrane</keyword>
<evidence type="ECO:0000256" key="7">
    <source>
        <dbReference type="ARBA" id="ARBA00022989"/>
    </source>
</evidence>
<comment type="catalytic activity">
    <reaction evidence="9">
        <text>L-serine(in) + Na(+)(in) = L-serine(out) + Na(+)(out)</text>
        <dbReference type="Rhea" id="RHEA:29575"/>
        <dbReference type="ChEBI" id="CHEBI:29101"/>
        <dbReference type="ChEBI" id="CHEBI:33384"/>
    </reaction>
</comment>
<comment type="function">
    <text evidence="9">Involved in the import of serine and threonine into the cell, with the concomitant import of sodium (symport system).</text>
</comment>
<dbReference type="InterPro" id="IPR023025">
    <property type="entry name" value="Ser_Thr_transp_SstT"/>
</dbReference>
<proteinExistence type="inferred from homology"/>
<keyword evidence="2 9" id="KW-0813">Transport</keyword>
<feature type="transmembrane region" description="Helical" evidence="9">
    <location>
        <begin position="140"/>
        <end position="162"/>
    </location>
</feature>
<evidence type="ECO:0000256" key="1">
    <source>
        <dbReference type="ARBA" id="ARBA00004141"/>
    </source>
</evidence>
<feature type="transmembrane region" description="Helical" evidence="9">
    <location>
        <begin position="183"/>
        <end position="204"/>
    </location>
</feature>
<evidence type="ECO:0000256" key="4">
    <source>
        <dbReference type="ARBA" id="ARBA00022692"/>
    </source>
</evidence>
<dbReference type="PRINTS" id="PR00173">
    <property type="entry name" value="EDTRNSPORT"/>
</dbReference>
<evidence type="ECO:0000256" key="5">
    <source>
        <dbReference type="ARBA" id="ARBA00022847"/>
    </source>
</evidence>
<evidence type="ECO:0000313" key="11">
    <source>
        <dbReference type="Proteomes" id="UP001500795"/>
    </source>
</evidence>
<dbReference type="HAMAP" id="MF_01582">
    <property type="entry name" value="Ser_Thr_transp_SstT"/>
    <property type="match status" value="1"/>
</dbReference>
<evidence type="ECO:0000256" key="2">
    <source>
        <dbReference type="ARBA" id="ARBA00022448"/>
    </source>
</evidence>
<evidence type="ECO:0000256" key="6">
    <source>
        <dbReference type="ARBA" id="ARBA00022970"/>
    </source>
</evidence>
<feature type="transmembrane region" description="Helical" evidence="9">
    <location>
        <begin position="289"/>
        <end position="314"/>
    </location>
</feature>
<gene>
    <name evidence="9 10" type="primary">sstT</name>
    <name evidence="10" type="ORF">GCM10022394_32800</name>
</gene>
<accession>A0ABP6WED0</accession>
<dbReference type="NCBIfam" id="NF010151">
    <property type="entry name" value="PRK13628.1"/>
    <property type="match status" value="1"/>
</dbReference>
<dbReference type="Pfam" id="PF00375">
    <property type="entry name" value="SDF"/>
    <property type="match status" value="1"/>
</dbReference>
<keyword evidence="6 9" id="KW-0029">Amino-acid transport</keyword>
<sequence length="406" mass="41938">MNQTQPLLLRAANSGSLVSQILIGIIAGVLLASLFPAVASSVGLLGSLFVSALKAVAPVLVFVLVASSIASHKKGNQTNIRPILTLYLLGTFTAALTAVVMSFAFPTELVLVTNGAEASPPEGIGEVLQTLLFKVVDNPINALLTGNFIGVLAWAIGLGLALHHASESTKTVFNDISSGVSSIVKWVIRLAPIGIFGLVASTIAETGFEALWGYGQLLSVLIGSMLIIALVMNPVIVYFKTKRNPYPLVFKCLRESGVTAFFTRSSAANIPVNMDLCKRLELHEDTYSVSIPLGATINMAGAAITITVLTLAAVHTMGIQVDMATALLLSVVAAVSACGASGVAGGSLLLIPLACSLFGISNEVAMQVVAVGFIIGVLQDSAETALNSSTDVLFTAAACQAAEDKA</sequence>
<feature type="transmembrane region" description="Helical" evidence="9">
    <location>
        <begin position="48"/>
        <end position="71"/>
    </location>
</feature>
<name>A0ABP6WED0_9GAMM</name>
<keyword evidence="5 9" id="KW-0769">Symport</keyword>
<dbReference type="RefSeq" id="WP_344959915.1">
    <property type="nucleotide sequence ID" value="NZ_BAABCX010000007.1"/>
</dbReference>
<dbReference type="InterPro" id="IPR036458">
    <property type="entry name" value="Na:dicarbo_symporter_sf"/>
</dbReference>
<evidence type="ECO:0000256" key="3">
    <source>
        <dbReference type="ARBA" id="ARBA00022475"/>
    </source>
</evidence>
<dbReference type="SUPFAM" id="SSF118215">
    <property type="entry name" value="Proton glutamate symport protein"/>
    <property type="match status" value="1"/>
</dbReference>
<keyword evidence="3 9" id="KW-1003">Cell membrane</keyword>
<evidence type="ECO:0000313" key="10">
    <source>
        <dbReference type="EMBL" id="GAA3550096.1"/>
    </source>
</evidence>
<keyword evidence="11" id="KW-1185">Reference proteome</keyword>
<comment type="caution">
    <text evidence="10">The sequence shown here is derived from an EMBL/GenBank/DDBJ whole genome shotgun (WGS) entry which is preliminary data.</text>
</comment>
<organism evidence="10 11">
    <name type="scientific">Zobellella aerophila</name>
    <dbReference type="NCBI Taxonomy" id="870480"/>
    <lineage>
        <taxon>Bacteria</taxon>
        <taxon>Pseudomonadati</taxon>
        <taxon>Pseudomonadota</taxon>
        <taxon>Gammaproteobacteria</taxon>
        <taxon>Aeromonadales</taxon>
        <taxon>Aeromonadaceae</taxon>
        <taxon>Zobellella</taxon>
    </lineage>
</organism>
<evidence type="ECO:0000256" key="9">
    <source>
        <dbReference type="HAMAP-Rule" id="MF_01582"/>
    </source>
</evidence>
<feature type="transmembrane region" description="Helical" evidence="9">
    <location>
        <begin position="326"/>
        <end position="351"/>
    </location>
</feature>
<comment type="catalytic activity">
    <reaction evidence="9">
        <text>L-threonine(in) + Na(+)(in) = L-threonine(out) + Na(+)(out)</text>
        <dbReference type="Rhea" id="RHEA:69999"/>
        <dbReference type="ChEBI" id="CHEBI:29101"/>
        <dbReference type="ChEBI" id="CHEBI:57926"/>
    </reaction>
</comment>
<keyword evidence="7 9" id="KW-1133">Transmembrane helix</keyword>
<feature type="transmembrane region" description="Helical" evidence="9">
    <location>
        <begin position="21"/>
        <end position="42"/>
    </location>
</feature>
<feature type="transmembrane region" description="Helical" evidence="9">
    <location>
        <begin position="216"/>
        <end position="239"/>
    </location>
</feature>
<dbReference type="EMBL" id="BAABCX010000007">
    <property type="protein sequence ID" value="GAA3550096.1"/>
    <property type="molecule type" value="Genomic_DNA"/>
</dbReference>
<dbReference type="PANTHER" id="PTHR42865:SF8">
    <property type="entry name" value="SERINE_THREONINE TRANSPORTER SSTT"/>
    <property type="match status" value="1"/>
</dbReference>
<dbReference type="InterPro" id="IPR001991">
    <property type="entry name" value="Na-dicarboxylate_symporter"/>
</dbReference>
<dbReference type="Proteomes" id="UP001500795">
    <property type="component" value="Unassembled WGS sequence"/>
</dbReference>
<protein>
    <recommendedName>
        <fullName evidence="9">Serine/threonine transporter SstT</fullName>
    </recommendedName>
    <alternativeName>
        <fullName evidence="9">Na(+)/serine-threonine symporter</fullName>
    </alternativeName>
</protein>
<dbReference type="PANTHER" id="PTHR42865">
    <property type="entry name" value="PROTON/GLUTAMATE-ASPARTATE SYMPORTER"/>
    <property type="match status" value="1"/>
</dbReference>
<feature type="transmembrane region" description="Helical" evidence="9">
    <location>
        <begin position="83"/>
        <end position="105"/>
    </location>
</feature>
<reference evidence="11" key="1">
    <citation type="journal article" date="2019" name="Int. J. Syst. Evol. Microbiol.">
        <title>The Global Catalogue of Microorganisms (GCM) 10K type strain sequencing project: providing services to taxonomists for standard genome sequencing and annotation.</title>
        <authorList>
            <consortium name="The Broad Institute Genomics Platform"/>
            <consortium name="The Broad Institute Genome Sequencing Center for Infectious Disease"/>
            <person name="Wu L."/>
            <person name="Ma J."/>
        </authorList>
    </citation>
    <scope>NUCLEOTIDE SEQUENCE [LARGE SCALE GENOMIC DNA]</scope>
    <source>
        <strain evidence="11">JCM 17110</strain>
    </source>
</reference>